<evidence type="ECO:0000256" key="10">
    <source>
        <dbReference type="SAM" id="Phobius"/>
    </source>
</evidence>
<evidence type="ECO:0000259" key="12">
    <source>
        <dbReference type="Pfam" id="PF06750"/>
    </source>
</evidence>
<dbReference type="PANTHER" id="PTHR30487:SF0">
    <property type="entry name" value="PREPILIN LEADER PEPTIDASE_N-METHYLTRANSFERASE-RELATED"/>
    <property type="match status" value="1"/>
</dbReference>
<accession>A0A017T437</accession>
<organism evidence="13 14">
    <name type="scientific">Chondromyces apiculatus DSM 436</name>
    <dbReference type="NCBI Taxonomy" id="1192034"/>
    <lineage>
        <taxon>Bacteria</taxon>
        <taxon>Pseudomonadati</taxon>
        <taxon>Myxococcota</taxon>
        <taxon>Polyangia</taxon>
        <taxon>Polyangiales</taxon>
        <taxon>Polyangiaceae</taxon>
        <taxon>Chondromyces</taxon>
    </lineage>
</organism>
<gene>
    <name evidence="13" type="ORF">CAP_4882</name>
</gene>
<keyword evidence="9" id="KW-0645">Protease</keyword>
<keyword evidence="9" id="KW-0511">Multifunctional enzyme</keyword>
<evidence type="ECO:0000256" key="6">
    <source>
        <dbReference type="ARBA" id="ARBA00022989"/>
    </source>
</evidence>
<dbReference type="GO" id="GO:0008168">
    <property type="term" value="F:methyltransferase activity"/>
    <property type="evidence" value="ECO:0007669"/>
    <property type="project" value="UniProtKB-KW"/>
</dbReference>
<evidence type="ECO:0000256" key="3">
    <source>
        <dbReference type="ARBA" id="ARBA00022475"/>
    </source>
</evidence>
<evidence type="ECO:0000259" key="11">
    <source>
        <dbReference type="Pfam" id="PF01478"/>
    </source>
</evidence>
<keyword evidence="6 10" id="KW-1133">Transmembrane helix</keyword>
<dbReference type="RefSeq" id="WP_044244889.1">
    <property type="nucleotide sequence ID" value="NZ_ASRX01000039.1"/>
</dbReference>
<dbReference type="OrthoDB" id="9789291at2"/>
<reference evidence="13 14" key="1">
    <citation type="submission" date="2013-05" db="EMBL/GenBank/DDBJ databases">
        <title>Genome assembly of Chondromyces apiculatus DSM 436.</title>
        <authorList>
            <person name="Sharma G."/>
            <person name="Khatri I."/>
            <person name="Kaur C."/>
            <person name="Mayilraj S."/>
            <person name="Subramanian S."/>
        </authorList>
    </citation>
    <scope>NUCLEOTIDE SEQUENCE [LARGE SCALE GENOMIC DNA]</scope>
    <source>
        <strain evidence="13 14">DSM 436</strain>
    </source>
</reference>
<feature type="transmembrane region" description="Helical" evidence="10">
    <location>
        <begin position="9"/>
        <end position="30"/>
    </location>
</feature>
<evidence type="ECO:0000256" key="4">
    <source>
        <dbReference type="ARBA" id="ARBA00022519"/>
    </source>
</evidence>
<keyword evidence="3" id="KW-1003">Cell membrane</keyword>
<dbReference type="GO" id="GO:0004190">
    <property type="term" value="F:aspartic-type endopeptidase activity"/>
    <property type="evidence" value="ECO:0007669"/>
    <property type="project" value="UniProtKB-EC"/>
</dbReference>
<dbReference type="InterPro" id="IPR050882">
    <property type="entry name" value="Prepilin_peptidase/N-MTase"/>
</dbReference>
<feature type="transmembrane region" description="Helical" evidence="10">
    <location>
        <begin position="84"/>
        <end position="102"/>
    </location>
</feature>
<feature type="transmembrane region" description="Helical" evidence="10">
    <location>
        <begin position="208"/>
        <end position="236"/>
    </location>
</feature>
<dbReference type="GO" id="GO:0005886">
    <property type="term" value="C:plasma membrane"/>
    <property type="evidence" value="ECO:0007669"/>
    <property type="project" value="UniProtKB-SubCell"/>
</dbReference>
<feature type="transmembrane region" description="Helical" evidence="10">
    <location>
        <begin position="166"/>
        <end position="188"/>
    </location>
</feature>
<dbReference type="GO" id="GO:0006465">
    <property type="term" value="P:signal peptide processing"/>
    <property type="evidence" value="ECO:0007669"/>
    <property type="project" value="TreeGrafter"/>
</dbReference>
<dbReference type="GO" id="GO:0032259">
    <property type="term" value="P:methylation"/>
    <property type="evidence" value="ECO:0007669"/>
    <property type="project" value="UniProtKB-KW"/>
</dbReference>
<evidence type="ECO:0000313" key="14">
    <source>
        <dbReference type="Proteomes" id="UP000019678"/>
    </source>
</evidence>
<dbReference type="EC" id="2.1.1.-" evidence="9"/>
<keyword evidence="5 9" id="KW-0812">Transmembrane</keyword>
<evidence type="ECO:0000256" key="5">
    <source>
        <dbReference type="ARBA" id="ARBA00022692"/>
    </source>
</evidence>
<evidence type="ECO:0000256" key="1">
    <source>
        <dbReference type="ARBA" id="ARBA00004429"/>
    </source>
</evidence>
<dbReference type="InterPro" id="IPR000045">
    <property type="entry name" value="Prepilin_IV_endopep_pep"/>
</dbReference>
<evidence type="ECO:0000256" key="7">
    <source>
        <dbReference type="ARBA" id="ARBA00023136"/>
    </source>
</evidence>
<sequence>MTIADFPPWFLRAFALCFGLIWGSFLNVVIHRVPSGMSVVHPGSTCPACKKPIRAWDNIPVFSWLLLRGRARCCGARIKARYPLVEAVGGLLSLAIVEAIVFRLPPETSIARGLAIYVADLALALGLLAATFIDLEHMYIPDGITLGGAVLGVATASLRDLGFLDALLGAAVGFVIVWLPFVVIYPRLRGGRVGMGLGDAKLLVLAGAWFGWGGALFVLGAGAVQGTLAAIAVLLVRGRIEEPEAVREEREQIRAELAAMTDDERAEAEKELAEDPLAEEPGEGFGQARMAFGPFLALATLECLLVGRDIIGAYLAWIDTG</sequence>
<dbReference type="Gene3D" id="1.20.120.1220">
    <property type="match status" value="1"/>
</dbReference>
<evidence type="ECO:0000256" key="2">
    <source>
        <dbReference type="ARBA" id="ARBA00005801"/>
    </source>
</evidence>
<evidence type="ECO:0000313" key="13">
    <source>
        <dbReference type="EMBL" id="EYF04008.1"/>
    </source>
</evidence>
<feature type="domain" description="Prepilin type IV endopeptidase peptidase" evidence="11">
    <location>
        <begin position="122"/>
        <end position="230"/>
    </location>
</feature>
<comment type="similarity">
    <text evidence="2 8">Belongs to the peptidase A24 family.</text>
</comment>
<dbReference type="PRINTS" id="PR00864">
    <property type="entry name" value="PREPILNPTASE"/>
</dbReference>
<dbReference type="AlphaFoldDB" id="A0A017T437"/>
<keyword evidence="14" id="KW-1185">Reference proteome</keyword>
<dbReference type="InterPro" id="IPR014032">
    <property type="entry name" value="Peptidase_A24A_bac"/>
</dbReference>
<comment type="caution">
    <text evidence="13">The sequence shown here is derived from an EMBL/GenBank/DDBJ whole genome shotgun (WGS) entry which is preliminary data.</text>
</comment>
<dbReference type="Pfam" id="PF06750">
    <property type="entry name" value="A24_N_bact"/>
    <property type="match status" value="1"/>
</dbReference>
<feature type="domain" description="Prepilin peptidase A24 N-terminal" evidence="12">
    <location>
        <begin position="18"/>
        <end position="97"/>
    </location>
</feature>
<dbReference type="Proteomes" id="UP000019678">
    <property type="component" value="Unassembled WGS sequence"/>
</dbReference>
<dbReference type="STRING" id="1192034.CAP_4882"/>
<comment type="catalytic activity">
    <reaction evidence="9">
        <text>Typically cleaves a -Gly-|-Phe- bond to release an N-terminal, basic peptide of 5-8 residues from type IV prepilin, and then N-methylates the new N-terminal amino group, the methyl donor being S-adenosyl-L-methionine.</text>
        <dbReference type="EC" id="3.4.23.43"/>
    </reaction>
</comment>
<evidence type="ECO:0000256" key="8">
    <source>
        <dbReference type="RuleBase" id="RU003793"/>
    </source>
</evidence>
<proteinExistence type="inferred from homology"/>
<keyword evidence="9" id="KW-0378">Hydrolase</keyword>
<comment type="function">
    <text evidence="9">Plays an essential role in type IV pili and type II pseudopili formation by proteolytically removing the leader sequence from substrate proteins and subsequently monomethylating the alpha-amino group of the newly exposed N-terminal phenylalanine.</text>
</comment>
<dbReference type="PANTHER" id="PTHR30487">
    <property type="entry name" value="TYPE 4 PREPILIN-LIKE PROTEINS LEADER PEPTIDE-PROCESSING ENZYME"/>
    <property type="match status" value="1"/>
</dbReference>
<evidence type="ECO:0000256" key="9">
    <source>
        <dbReference type="RuleBase" id="RU003794"/>
    </source>
</evidence>
<keyword evidence="4" id="KW-0997">Cell inner membrane</keyword>
<dbReference type="EMBL" id="ASRX01000039">
    <property type="protein sequence ID" value="EYF04008.1"/>
    <property type="molecule type" value="Genomic_DNA"/>
</dbReference>
<keyword evidence="9" id="KW-0808">Transferase</keyword>
<keyword evidence="7 10" id="KW-0472">Membrane</keyword>
<comment type="subcellular location">
    <subcellularLocation>
        <location evidence="1">Cell inner membrane</location>
        <topology evidence="1">Multi-pass membrane protein</topology>
    </subcellularLocation>
    <subcellularLocation>
        <location evidence="9">Cell membrane</location>
        <topology evidence="9">Multi-pass membrane protein</topology>
    </subcellularLocation>
</comment>
<protein>
    <recommendedName>
        <fullName evidence="9">Prepilin leader peptidase/N-methyltransferase</fullName>
        <ecNumber evidence="9">2.1.1.-</ecNumber>
        <ecNumber evidence="9">3.4.23.43</ecNumber>
    </recommendedName>
</protein>
<feature type="transmembrane region" description="Helical" evidence="10">
    <location>
        <begin position="114"/>
        <end position="133"/>
    </location>
</feature>
<dbReference type="EC" id="3.4.23.43" evidence="9"/>
<keyword evidence="9" id="KW-0489">Methyltransferase</keyword>
<dbReference type="eggNOG" id="COG1989">
    <property type="taxonomic scope" value="Bacteria"/>
</dbReference>
<dbReference type="InterPro" id="IPR010627">
    <property type="entry name" value="Prepilin_pept_A24_N"/>
</dbReference>
<dbReference type="Pfam" id="PF01478">
    <property type="entry name" value="Peptidase_A24"/>
    <property type="match status" value="1"/>
</dbReference>
<name>A0A017T437_9BACT</name>